<dbReference type="AlphaFoldDB" id="A0A6H5I142"/>
<keyword evidence="2" id="KW-1185">Reference proteome</keyword>
<proteinExistence type="predicted"/>
<organism evidence="1 2">
    <name type="scientific">Trichogramma brassicae</name>
    <dbReference type="NCBI Taxonomy" id="86971"/>
    <lineage>
        <taxon>Eukaryota</taxon>
        <taxon>Metazoa</taxon>
        <taxon>Ecdysozoa</taxon>
        <taxon>Arthropoda</taxon>
        <taxon>Hexapoda</taxon>
        <taxon>Insecta</taxon>
        <taxon>Pterygota</taxon>
        <taxon>Neoptera</taxon>
        <taxon>Endopterygota</taxon>
        <taxon>Hymenoptera</taxon>
        <taxon>Apocrita</taxon>
        <taxon>Proctotrupomorpha</taxon>
        <taxon>Chalcidoidea</taxon>
        <taxon>Trichogrammatidae</taxon>
        <taxon>Trichogramma</taxon>
    </lineage>
</organism>
<dbReference type="EMBL" id="CADCXV010000063">
    <property type="protein sequence ID" value="CAB0028048.1"/>
    <property type="molecule type" value="Genomic_DNA"/>
</dbReference>
<evidence type="ECO:0000313" key="1">
    <source>
        <dbReference type="EMBL" id="CAB0028048.1"/>
    </source>
</evidence>
<accession>A0A6H5I142</accession>
<reference evidence="1 2" key="1">
    <citation type="submission" date="2020-02" db="EMBL/GenBank/DDBJ databases">
        <authorList>
            <person name="Ferguson B K."/>
        </authorList>
    </citation>
    <scope>NUCLEOTIDE SEQUENCE [LARGE SCALE GENOMIC DNA]</scope>
</reference>
<dbReference type="Proteomes" id="UP000479190">
    <property type="component" value="Unassembled WGS sequence"/>
</dbReference>
<sequence length="236" mass="26667">MEEFRWQDAAKREYILLRLLARIGGNFLFQRLTLRQGLSEREFSRSLPTFTEGGQLAEGPFVVAGDFNGMVDRGGTATTRITLGPPSIARNLWHARSSAAKLNVRPYTSRQSNRKGRRCDRCTCERSCLTLAGQKKTVRRTAASMTHRVVRTQCTSWTGALQSGCQTDRHPKASLTYKQAESCPTGRACLRVNRRRCARSVHTREPGPLARPKRFGQICRLPAYHRLPFSRTMAPE</sequence>
<evidence type="ECO:0000313" key="2">
    <source>
        <dbReference type="Proteomes" id="UP000479190"/>
    </source>
</evidence>
<protein>
    <submittedName>
        <fullName evidence="1">Uncharacterized protein</fullName>
    </submittedName>
</protein>
<name>A0A6H5I142_9HYME</name>
<gene>
    <name evidence="1" type="ORF">TBRA_LOCUS278</name>
</gene>